<dbReference type="RefSeq" id="WP_216376930.1">
    <property type="nucleotide sequence ID" value="NZ_JAGRYT010000038.1"/>
</dbReference>
<accession>A0ABS6DLL4</accession>
<evidence type="ECO:0000313" key="3">
    <source>
        <dbReference type="EMBL" id="MBU4684110.1"/>
    </source>
</evidence>
<organism evidence="3 4">
    <name type="scientific">Cedecea davisae</name>
    <dbReference type="NCBI Taxonomy" id="158484"/>
    <lineage>
        <taxon>Bacteria</taxon>
        <taxon>Pseudomonadati</taxon>
        <taxon>Pseudomonadota</taxon>
        <taxon>Gammaproteobacteria</taxon>
        <taxon>Enterobacterales</taxon>
        <taxon>Enterobacteriaceae</taxon>
        <taxon>Cedecea</taxon>
    </lineage>
</organism>
<comment type="caution">
    <text evidence="3">The sequence shown here is derived from an EMBL/GenBank/DDBJ whole genome shotgun (WGS) entry which is preliminary data.</text>
</comment>
<dbReference type="EMBL" id="JAGRYU010000035">
    <property type="protein sequence ID" value="MBU4684110.1"/>
    <property type="molecule type" value="Genomic_DNA"/>
</dbReference>
<keyword evidence="3" id="KW-0808">Transferase</keyword>
<keyword evidence="1" id="KW-1133">Transmembrane helix</keyword>
<gene>
    <name evidence="3" type="ORF">KC222_19095</name>
</gene>
<proteinExistence type="predicted"/>
<name>A0ABS6DLL4_9ENTR</name>
<dbReference type="GO" id="GO:0016746">
    <property type="term" value="F:acyltransferase activity"/>
    <property type="evidence" value="ECO:0007669"/>
    <property type="project" value="UniProtKB-KW"/>
</dbReference>
<feature type="transmembrane region" description="Helical" evidence="1">
    <location>
        <begin position="217"/>
        <end position="235"/>
    </location>
</feature>
<keyword evidence="4" id="KW-1185">Reference proteome</keyword>
<protein>
    <submittedName>
        <fullName evidence="3">Acyltransferase</fullName>
    </submittedName>
</protein>
<reference evidence="3 4" key="1">
    <citation type="submission" date="2021-04" db="EMBL/GenBank/DDBJ databases">
        <authorList>
            <person name="Seiffert S.N."/>
        </authorList>
    </citation>
    <scope>NUCLEOTIDE SEQUENCE [LARGE SCALE GENOMIC DNA]</scope>
    <source>
        <strain evidence="3 4">1</strain>
    </source>
</reference>
<evidence type="ECO:0000256" key="1">
    <source>
        <dbReference type="SAM" id="Phobius"/>
    </source>
</evidence>
<feature type="transmembrane region" description="Helical" evidence="1">
    <location>
        <begin position="305"/>
        <end position="332"/>
    </location>
</feature>
<keyword evidence="1" id="KW-0472">Membrane</keyword>
<feature type="transmembrane region" description="Helical" evidence="1">
    <location>
        <begin position="137"/>
        <end position="157"/>
    </location>
</feature>
<feature type="transmembrane region" description="Helical" evidence="1">
    <location>
        <begin position="12"/>
        <end position="28"/>
    </location>
</feature>
<keyword evidence="1" id="KW-0812">Transmembrane</keyword>
<feature type="transmembrane region" description="Helical" evidence="1">
    <location>
        <begin position="187"/>
        <end position="205"/>
    </location>
</feature>
<dbReference type="Proteomes" id="UP000686327">
    <property type="component" value="Unassembled WGS sequence"/>
</dbReference>
<dbReference type="Pfam" id="PF01757">
    <property type="entry name" value="Acyl_transf_3"/>
    <property type="match status" value="1"/>
</dbReference>
<feature type="transmembrane region" description="Helical" evidence="1">
    <location>
        <begin position="241"/>
        <end position="259"/>
    </location>
</feature>
<feature type="transmembrane region" description="Helical" evidence="1">
    <location>
        <begin position="48"/>
        <end position="75"/>
    </location>
</feature>
<dbReference type="InterPro" id="IPR002656">
    <property type="entry name" value="Acyl_transf_3_dom"/>
</dbReference>
<keyword evidence="3" id="KW-0012">Acyltransferase</keyword>
<feature type="transmembrane region" description="Helical" evidence="1">
    <location>
        <begin position="96"/>
        <end position="114"/>
    </location>
</feature>
<reference evidence="4" key="2">
    <citation type="submission" date="2023-07" db="EMBL/GenBank/DDBJ databases">
        <title>Cedecea davisae an AmpC producer and its therapeutic implications.</title>
        <authorList>
            <person name="Notter J."/>
        </authorList>
    </citation>
    <scope>NUCLEOTIDE SEQUENCE [LARGE SCALE GENOMIC DNA]</scope>
    <source>
        <strain evidence="4">1</strain>
    </source>
</reference>
<dbReference type="PANTHER" id="PTHR23028:SF53">
    <property type="entry name" value="ACYL_TRANSF_3 DOMAIN-CONTAINING PROTEIN"/>
    <property type="match status" value="1"/>
</dbReference>
<feature type="transmembrane region" description="Helical" evidence="1">
    <location>
        <begin position="280"/>
        <end position="299"/>
    </location>
</feature>
<evidence type="ECO:0000313" key="4">
    <source>
        <dbReference type="Proteomes" id="UP000686327"/>
    </source>
</evidence>
<sequence>MRCRAIDGLRGYAAASVIIFHAILHYNMDLWVTFFTSPIDAYTRPDTLLFSLLISIFSGSTPVIIFFILSGYVLSVSLMNSNSGYFSFIIKRIGRIYPSVIACTLLTSLILDFINNSTSFTSINDIFNNILLLDNKVLGVTWTLTIEMAFAFLVYPLCYLIKKFGPIVIFISAIYSIIAISKPSLTFNIPFMNVSLIFLISGMALNTDIAKSIFKNTHRFIPAYLILIISVGKFSQEWTPLFILTQALLCLPLVGALIYSDGGKIKSLLENKTSTFIGEVSYSLYLFSVPVGFYFYAQFPYSGPYTVIFGLFSGLAITSLSLLLSSVTYRFIEKPSITASKKASMLSFKKTS</sequence>
<feature type="transmembrane region" description="Helical" evidence="1">
    <location>
        <begin position="164"/>
        <end position="181"/>
    </location>
</feature>
<dbReference type="PANTHER" id="PTHR23028">
    <property type="entry name" value="ACETYLTRANSFERASE"/>
    <property type="match status" value="1"/>
</dbReference>
<evidence type="ECO:0000259" key="2">
    <source>
        <dbReference type="Pfam" id="PF01757"/>
    </source>
</evidence>
<feature type="domain" description="Acyltransferase 3" evidence="2">
    <location>
        <begin position="5"/>
        <end position="322"/>
    </location>
</feature>
<dbReference type="InterPro" id="IPR050879">
    <property type="entry name" value="Acyltransferase_3"/>
</dbReference>